<dbReference type="OMA" id="VDANFTN"/>
<evidence type="ECO:0000256" key="1">
    <source>
        <dbReference type="ARBA" id="ARBA00006442"/>
    </source>
</evidence>
<comment type="function">
    <text evidence="5">Putative FAD-dependent oxidoreductase.</text>
</comment>
<dbReference type="EMBL" id="CM035442">
    <property type="protein sequence ID" value="KAH7279214.1"/>
    <property type="molecule type" value="Genomic_DNA"/>
</dbReference>
<evidence type="ECO:0000256" key="3">
    <source>
        <dbReference type="ARBA" id="ARBA00022827"/>
    </source>
</evidence>
<feature type="domain" description="FAD/NAD(P)-binding" evidence="6">
    <location>
        <begin position="4"/>
        <end position="276"/>
    </location>
</feature>
<dbReference type="Pfam" id="PF07992">
    <property type="entry name" value="Pyr_redox_2"/>
    <property type="match status" value="1"/>
</dbReference>
<evidence type="ECO:0000256" key="5">
    <source>
        <dbReference type="ARBA" id="ARBA00057036"/>
    </source>
</evidence>
<reference evidence="7" key="1">
    <citation type="submission" date="2021-08" db="EMBL/GenBank/DDBJ databases">
        <title>WGS assembly of Ceratopteris richardii.</title>
        <authorList>
            <person name="Marchant D.B."/>
            <person name="Chen G."/>
            <person name="Jenkins J."/>
            <person name="Shu S."/>
            <person name="Leebens-Mack J."/>
            <person name="Grimwood J."/>
            <person name="Schmutz J."/>
            <person name="Soltis P."/>
            <person name="Soltis D."/>
            <person name="Chen Z.-H."/>
        </authorList>
    </citation>
    <scope>NUCLEOTIDE SEQUENCE</scope>
    <source>
        <strain evidence="7">Whitten #5841</strain>
        <tissue evidence="7">Leaf</tissue>
    </source>
</reference>
<dbReference type="GO" id="GO:0050660">
    <property type="term" value="F:flavin adenine dinucleotide binding"/>
    <property type="evidence" value="ECO:0007669"/>
    <property type="project" value="TreeGrafter"/>
</dbReference>
<gene>
    <name evidence="7" type="ORF">KP509_37G010700</name>
</gene>
<dbReference type="Proteomes" id="UP000825935">
    <property type="component" value="Chromosome 37"/>
</dbReference>
<evidence type="ECO:0000313" key="8">
    <source>
        <dbReference type="Proteomes" id="UP000825935"/>
    </source>
</evidence>
<dbReference type="AlphaFoldDB" id="A0A8T2Q637"/>
<comment type="caution">
    <text evidence="7">The sequence shown here is derived from an EMBL/GenBank/DDBJ whole genome shotgun (WGS) entry which is preliminary data.</text>
</comment>
<keyword evidence="4" id="KW-0560">Oxidoreductase</keyword>
<dbReference type="PRINTS" id="PR00368">
    <property type="entry name" value="FADPNR"/>
</dbReference>
<keyword evidence="8" id="KW-1185">Reference proteome</keyword>
<evidence type="ECO:0000259" key="6">
    <source>
        <dbReference type="Pfam" id="PF07992"/>
    </source>
</evidence>
<dbReference type="Gene3D" id="3.50.50.100">
    <property type="match status" value="1"/>
</dbReference>
<dbReference type="PANTHER" id="PTHR43735">
    <property type="entry name" value="APOPTOSIS-INDUCING FACTOR 1"/>
    <property type="match status" value="1"/>
</dbReference>
<keyword evidence="3" id="KW-0274">FAD</keyword>
<evidence type="ECO:0000256" key="4">
    <source>
        <dbReference type="ARBA" id="ARBA00023002"/>
    </source>
</evidence>
<accession>A0A8T2Q637</accession>
<dbReference type="InterPro" id="IPR036188">
    <property type="entry name" value="FAD/NAD-bd_sf"/>
</dbReference>
<keyword evidence="2" id="KW-0285">Flavoprotein</keyword>
<dbReference type="FunFam" id="3.50.50.100:FF:000006">
    <property type="entry name" value="apoptosis-inducing factor 2"/>
    <property type="match status" value="1"/>
</dbReference>
<dbReference type="GO" id="GO:0004174">
    <property type="term" value="F:electron-transferring-flavoprotein dehydrogenase activity"/>
    <property type="evidence" value="ECO:0007669"/>
    <property type="project" value="TreeGrafter"/>
</dbReference>
<name>A0A8T2Q637_CERRI</name>
<dbReference type="GO" id="GO:0005737">
    <property type="term" value="C:cytoplasm"/>
    <property type="evidence" value="ECO:0007669"/>
    <property type="project" value="TreeGrafter"/>
</dbReference>
<dbReference type="SUPFAM" id="SSF51905">
    <property type="entry name" value="FAD/NAD(P)-binding domain"/>
    <property type="match status" value="1"/>
</dbReference>
<dbReference type="OrthoDB" id="202203at2759"/>
<evidence type="ECO:0000313" key="7">
    <source>
        <dbReference type="EMBL" id="KAH7279214.1"/>
    </source>
</evidence>
<proteinExistence type="inferred from homology"/>
<dbReference type="InterPro" id="IPR023753">
    <property type="entry name" value="FAD/NAD-binding_dom"/>
</dbReference>
<comment type="similarity">
    <text evidence="1">Belongs to the FAD-dependent oxidoreductase family.</text>
</comment>
<protein>
    <recommendedName>
        <fullName evidence="6">FAD/NAD(P)-binding domain-containing protein</fullName>
    </recommendedName>
</protein>
<dbReference type="PANTHER" id="PTHR43735:SF3">
    <property type="entry name" value="FERROPTOSIS SUPPRESSOR PROTEIN 1"/>
    <property type="match status" value="1"/>
</dbReference>
<organism evidence="7 8">
    <name type="scientific">Ceratopteris richardii</name>
    <name type="common">Triangle waterfern</name>
    <dbReference type="NCBI Taxonomy" id="49495"/>
    <lineage>
        <taxon>Eukaryota</taxon>
        <taxon>Viridiplantae</taxon>
        <taxon>Streptophyta</taxon>
        <taxon>Embryophyta</taxon>
        <taxon>Tracheophyta</taxon>
        <taxon>Polypodiopsida</taxon>
        <taxon>Polypodiidae</taxon>
        <taxon>Polypodiales</taxon>
        <taxon>Pteridineae</taxon>
        <taxon>Pteridaceae</taxon>
        <taxon>Parkerioideae</taxon>
        <taxon>Ceratopteris</taxon>
    </lineage>
</organism>
<sequence length="353" mass="38659">MRKRVVVVGGGLAGALSAKLLEDHCDVTLLDPKDYMEVPYARLRSIVEPDITERSLVPHADYLKRANHLLGYAKDVSDKAVVTSTNEELPYDYLIIATGSTYDGPSTKAERIQEFHAENQKLRDAKKVLVIGGGPVGVELTGEIVVDFPEKKVVLAHGGDRLIEFVGPKASKKAFEWLEQHNVDIRLQERINLDKFSSPSHVYTTSSGASIEADCHFMCVGKKIGASWMKSTFLSEKQDKDGRLGVDNFLRVKGRSNIFAAGDITAVKEIKQGYLAGKHAQVVSNNVKRLIANPSSKLCAYKPLATPMALISLGRRIAVAQVPIGTFLGRIPGMIKSKDLFITMTRKGLGLKS</sequence>
<evidence type="ECO:0000256" key="2">
    <source>
        <dbReference type="ARBA" id="ARBA00022630"/>
    </source>
</evidence>